<evidence type="ECO:0000313" key="1">
    <source>
        <dbReference type="EMBL" id="ODQ74050.1"/>
    </source>
</evidence>
<protein>
    <submittedName>
        <fullName evidence="1">Uncharacterized protein</fullName>
    </submittedName>
</protein>
<dbReference type="Proteomes" id="UP000094385">
    <property type="component" value="Unassembled WGS sequence"/>
</dbReference>
<dbReference type="OrthoDB" id="4837779at2759"/>
<name>A0A1E3Q8W7_LIPST</name>
<dbReference type="EMBL" id="KV454292">
    <property type="protein sequence ID" value="ODQ74050.1"/>
    <property type="molecule type" value="Genomic_DNA"/>
</dbReference>
<proteinExistence type="predicted"/>
<keyword evidence="2" id="KW-1185">Reference proteome</keyword>
<evidence type="ECO:0000313" key="2">
    <source>
        <dbReference type="Proteomes" id="UP000094385"/>
    </source>
</evidence>
<accession>A0A1E3Q8W7</accession>
<organism evidence="1 2">
    <name type="scientific">Lipomyces starkeyi NRRL Y-11557</name>
    <dbReference type="NCBI Taxonomy" id="675824"/>
    <lineage>
        <taxon>Eukaryota</taxon>
        <taxon>Fungi</taxon>
        <taxon>Dikarya</taxon>
        <taxon>Ascomycota</taxon>
        <taxon>Saccharomycotina</taxon>
        <taxon>Lipomycetes</taxon>
        <taxon>Lipomycetales</taxon>
        <taxon>Lipomycetaceae</taxon>
        <taxon>Lipomyces</taxon>
    </lineage>
</organism>
<gene>
    <name evidence="1" type="ORF">LIPSTDRAFT_244255</name>
</gene>
<reference evidence="1 2" key="1">
    <citation type="journal article" date="2016" name="Proc. Natl. Acad. Sci. U.S.A.">
        <title>Comparative genomics of biotechnologically important yeasts.</title>
        <authorList>
            <person name="Riley R."/>
            <person name="Haridas S."/>
            <person name="Wolfe K.H."/>
            <person name="Lopes M.R."/>
            <person name="Hittinger C.T."/>
            <person name="Goeker M."/>
            <person name="Salamov A.A."/>
            <person name="Wisecaver J.H."/>
            <person name="Long T.M."/>
            <person name="Calvey C.H."/>
            <person name="Aerts A.L."/>
            <person name="Barry K.W."/>
            <person name="Choi C."/>
            <person name="Clum A."/>
            <person name="Coughlan A.Y."/>
            <person name="Deshpande S."/>
            <person name="Douglass A.P."/>
            <person name="Hanson S.J."/>
            <person name="Klenk H.-P."/>
            <person name="LaButti K.M."/>
            <person name="Lapidus A."/>
            <person name="Lindquist E.A."/>
            <person name="Lipzen A.M."/>
            <person name="Meier-Kolthoff J.P."/>
            <person name="Ohm R.A."/>
            <person name="Otillar R.P."/>
            <person name="Pangilinan J.L."/>
            <person name="Peng Y."/>
            <person name="Rokas A."/>
            <person name="Rosa C.A."/>
            <person name="Scheuner C."/>
            <person name="Sibirny A.A."/>
            <person name="Slot J.C."/>
            <person name="Stielow J.B."/>
            <person name="Sun H."/>
            <person name="Kurtzman C.P."/>
            <person name="Blackwell M."/>
            <person name="Grigoriev I.V."/>
            <person name="Jeffries T.W."/>
        </authorList>
    </citation>
    <scope>NUCLEOTIDE SEQUENCE [LARGE SCALE GENOMIC DNA]</scope>
    <source>
        <strain evidence="1 2">NRRL Y-11557</strain>
    </source>
</reference>
<sequence length="82" mass="8732">MSVAGTYPESDRPRHLISALKSGTAAEAFSVCDMLSGQDPRYLENQGVLASGLIAALREDKSGKCHFFDLPDKLNSSMAAVS</sequence>
<dbReference type="AlphaFoldDB" id="A0A1E3Q8W7"/>